<protein>
    <submittedName>
        <fullName evidence="1">Uncharacterized protein</fullName>
    </submittedName>
</protein>
<sequence length="157" mass="17594">MDLISFLKLKLFLMVPDRDPGASMSLADPGCFSLLSSLVFRLPKECARLRIDEEADSLFPRLLRINEFEHGYIAGCCWLLPIDEIDEIDSFLRKLKSEMLLVRSPMVFGISGSQNSARTFSSLSLSSFLKVTVALGLEFQSRFNESSALCAKLFTVN</sequence>
<name>A0A9P8TB71_9ASCO</name>
<gene>
    <name evidence="1" type="ORF">OGAPHI_000042</name>
</gene>
<dbReference type="Proteomes" id="UP000769157">
    <property type="component" value="Unassembled WGS sequence"/>
</dbReference>
<reference evidence="1" key="1">
    <citation type="journal article" date="2021" name="Open Biol.">
        <title>Shared evolutionary footprints suggest mitochondrial oxidative damage underlies multiple complex I losses in fungi.</title>
        <authorList>
            <person name="Schikora-Tamarit M.A."/>
            <person name="Marcet-Houben M."/>
            <person name="Nosek J."/>
            <person name="Gabaldon T."/>
        </authorList>
    </citation>
    <scope>NUCLEOTIDE SEQUENCE</scope>
    <source>
        <strain evidence="1">CBS6075</strain>
    </source>
</reference>
<reference evidence="1" key="2">
    <citation type="submission" date="2021-01" db="EMBL/GenBank/DDBJ databases">
        <authorList>
            <person name="Schikora-Tamarit M.A."/>
        </authorList>
    </citation>
    <scope>NUCLEOTIDE SEQUENCE</scope>
    <source>
        <strain evidence="1">CBS6075</strain>
    </source>
</reference>
<dbReference type="RefSeq" id="XP_046064971.1">
    <property type="nucleotide sequence ID" value="XM_046205471.1"/>
</dbReference>
<dbReference type="EMBL" id="JAEUBE010000042">
    <property type="protein sequence ID" value="KAH3671856.1"/>
    <property type="molecule type" value="Genomic_DNA"/>
</dbReference>
<dbReference type="AlphaFoldDB" id="A0A9P8TB71"/>
<proteinExistence type="predicted"/>
<evidence type="ECO:0000313" key="2">
    <source>
        <dbReference type="Proteomes" id="UP000769157"/>
    </source>
</evidence>
<comment type="caution">
    <text evidence="1">The sequence shown here is derived from an EMBL/GenBank/DDBJ whole genome shotgun (WGS) entry which is preliminary data.</text>
</comment>
<organism evidence="1 2">
    <name type="scientific">Ogataea philodendri</name>
    <dbReference type="NCBI Taxonomy" id="1378263"/>
    <lineage>
        <taxon>Eukaryota</taxon>
        <taxon>Fungi</taxon>
        <taxon>Dikarya</taxon>
        <taxon>Ascomycota</taxon>
        <taxon>Saccharomycotina</taxon>
        <taxon>Pichiomycetes</taxon>
        <taxon>Pichiales</taxon>
        <taxon>Pichiaceae</taxon>
        <taxon>Ogataea</taxon>
    </lineage>
</organism>
<accession>A0A9P8TB71</accession>
<keyword evidence="2" id="KW-1185">Reference proteome</keyword>
<evidence type="ECO:0000313" key="1">
    <source>
        <dbReference type="EMBL" id="KAH3671856.1"/>
    </source>
</evidence>
<dbReference type="GeneID" id="70232010"/>